<protein>
    <submittedName>
        <fullName evidence="3">Type IV pilus assembly protein PilQ</fullName>
    </submittedName>
</protein>
<dbReference type="Pfam" id="PF00263">
    <property type="entry name" value="Secretin"/>
    <property type="match status" value="1"/>
</dbReference>
<accession>A0ABU1K185</accession>
<keyword evidence="4" id="KW-1185">Reference proteome</keyword>
<evidence type="ECO:0000313" key="3">
    <source>
        <dbReference type="EMBL" id="MDR6299399.1"/>
    </source>
</evidence>
<comment type="similarity">
    <text evidence="1">Belongs to the bacterial secretin family.</text>
</comment>
<sequence length="637" mass="71544">MTKPTFLILFLFFSTLVFSQTERIKTIENKLIELSNSQKGLTEQVRIDISGLTLYDFIASIADEHQLNVSVDNKLNQIINNNFYDVEVKDVFLFLIQKYELEVEFLNNIIVFNKKEKVEVEAPPKLPEPIDINYNSQNDFLSVKLKNDSLPRVAAKITELSNKNIVLASDVKDMKVSAYILNRPFDQVLEMMAKSNQLTVTQNDNGFYFLEKDVLNDKIGRQEINTNGKGNIPMTPNSGILEVTRNDNGYLNIKAYESDLTSIIMQAADLLGVSYFMYNKPGDETTTLFANQITFDNLLSHIFKGKKYTYKKVKDLYLIGEQNTEGLRATELIQLENRTLETVLPTLPQALTENVEVKEVVELNGLIVSGSAPKIIELKEYIREIDKIVPLIQIEVLIVQYQKSHDVQTGLRAILGEDGKEVKTEGVLFPTTDVTLNSASVNDLIDGFNGFGIFNLGKVSENFYANLSAMESNSIINLQSTPKIATLNGHEASVSIGQTSYYFEQTNRLINTGITDNILQSGQWKPTEANLSVIIKPSVSKDEQVTLTINVEKSAFTGRSGENAPPDRATQQFQSLVRVKNNEMILLGGLDELDKQDTGTGTPLLARIPIIKWFFSSKGKSRSKSKLHVFIKPTIIY</sequence>
<dbReference type="PANTHER" id="PTHR30332:SF17">
    <property type="entry name" value="TYPE IV PILIATION SYSTEM PROTEIN DR_0774-RELATED"/>
    <property type="match status" value="1"/>
</dbReference>
<evidence type="ECO:0000313" key="4">
    <source>
        <dbReference type="Proteomes" id="UP001257659"/>
    </source>
</evidence>
<dbReference type="Proteomes" id="UP001257659">
    <property type="component" value="Unassembled WGS sequence"/>
</dbReference>
<dbReference type="InterPro" id="IPR050810">
    <property type="entry name" value="Bact_Secretion_Sys_Channel"/>
</dbReference>
<dbReference type="PANTHER" id="PTHR30332">
    <property type="entry name" value="PROBABLE GENERAL SECRETION PATHWAY PROTEIN D"/>
    <property type="match status" value="1"/>
</dbReference>
<dbReference type="Gene3D" id="3.30.1370.130">
    <property type="match status" value="1"/>
</dbReference>
<dbReference type="PRINTS" id="PR00811">
    <property type="entry name" value="BCTERIALGSPD"/>
</dbReference>
<evidence type="ECO:0000259" key="2">
    <source>
        <dbReference type="Pfam" id="PF00263"/>
    </source>
</evidence>
<comment type="caution">
    <text evidence="3">The sequence shown here is derived from an EMBL/GenBank/DDBJ whole genome shotgun (WGS) entry which is preliminary data.</text>
</comment>
<proteinExistence type="inferred from homology"/>
<dbReference type="RefSeq" id="WP_309726052.1">
    <property type="nucleotide sequence ID" value="NZ_JAVDQA010000001.1"/>
</dbReference>
<evidence type="ECO:0000256" key="1">
    <source>
        <dbReference type="RuleBase" id="RU004003"/>
    </source>
</evidence>
<dbReference type="InterPro" id="IPR001775">
    <property type="entry name" value="GspD/PilQ"/>
</dbReference>
<reference evidence="3 4" key="1">
    <citation type="submission" date="2023-07" db="EMBL/GenBank/DDBJ databases">
        <title>Genomic Encyclopedia of Type Strains, Phase IV (KMG-IV): sequencing the most valuable type-strain genomes for metagenomic binning, comparative biology and taxonomic classification.</title>
        <authorList>
            <person name="Goeker M."/>
        </authorList>
    </citation>
    <scope>NUCLEOTIDE SEQUENCE [LARGE SCALE GENOMIC DNA]</scope>
    <source>
        <strain evidence="3 4">DSM 102814</strain>
    </source>
</reference>
<dbReference type="EMBL" id="JAVDQA010000001">
    <property type="protein sequence ID" value="MDR6299399.1"/>
    <property type="molecule type" value="Genomic_DNA"/>
</dbReference>
<organism evidence="3 4">
    <name type="scientific">Mesonia maritima</name>
    <dbReference type="NCBI Taxonomy" id="1793873"/>
    <lineage>
        <taxon>Bacteria</taxon>
        <taxon>Pseudomonadati</taxon>
        <taxon>Bacteroidota</taxon>
        <taxon>Flavobacteriia</taxon>
        <taxon>Flavobacteriales</taxon>
        <taxon>Flavobacteriaceae</taxon>
        <taxon>Mesonia</taxon>
    </lineage>
</organism>
<feature type="domain" description="Type II/III secretion system secretin-like" evidence="2">
    <location>
        <begin position="469"/>
        <end position="636"/>
    </location>
</feature>
<dbReference type="InterPro" id="IPR004846">
    <property type="entry name" value="T2SS/T3SS_dom"/>
</dbReference>
<gene>
    <name evidence="3" type="ORF">GGR31_000015</name>
</gene>
<name>A0ABU1K185_9FLAO</name>